<evidence type="ECO:0000256" key="16">
    <source>
        <dbReference type="ARBA" id="ARBA00048493"/>
    </source>
</evidence>
<comment type="subcellular location">
    <subcellularLocation>
        <location evidence="1 18">Cytoplasm</location>
    </subcellularLocation>
</comment>
<dbReference type="PANTHER" id="PTHR43584:SF3">
    <property type="entry name" value="BIFUNCTIONAL PROTEIN GLMU"/>
    <property type="match status" value="1"/>
</dbReference>
<dbReference type="SUPFAM" id="SSF51161">
    <property type="entry name" value="Trimeric LpxA-like enzymes"/>
    <property type="match status" value="1"/>
</dbReference>
<feature type="binding site" evidence="18">
    <location>
        <position position="185"/>
    </location>
    <ligand>
        <name>UDP-N-acetyl-alpha-D-glucosamine</name>
        <dbReference type="ChEBI" id="CHEBI:57705"/>
    </ligand>
</feature>
<dbReference type="GO" id="GO:0008360">
    <property type="term" value="P:regulation of cell shape"/>
    <property type="evidence" value="ECO:0007669"/>
    <property type="project" value="UniProtKB-KW"/>
</dbReference>
<feature type="binding site" evidence="18">
    <location>
        <position position="170"/>
    </location>
    <ligand>
        <name>UDP-N-acetyl-alpha-D-glucosamine</name>
        <dbReference type="ChEBI" id="CHEBI:57705"/>
    </ligand>
</feature>
<dbReference type="InterPro" id="IPR011004">
    <property type="entry name" value="Trimer_LpxA-like_sf"/>
</dbReference>
<evidence type="ECO:0000256" key="3">
    <source>
        <dbReference type="ARBA" id="ARBA00007947"/>
    </source>
</evidence>
<evidence type="ECO:0000256" key="14">
    <source>
        <dbReference type="ARBA" id="ARBA00023316"/>
    </source>
</evidence>
<feature type="domain" description="MobA-like NTP transferase" evidence="19">
    <location>
        <begin position="5"/>
        <end position="146"/>
    </location>
</feature>
<dbReference type="UniPathway" id="UPA00973"/>
<dbReference type="Proteomes" id="UP000051242">
    <property type="component" value="Unassembled WGS sequence"/>
</dbReference>
<evidence type="ECO:0000256" key="12">
    <source>
        <dbReference type="ARBA" id="ARBA00023268"/>
    </source>
</evidence>
<evidence type="ECO:0000256" key="2">
    <source>
        <dbReference type="ARBA" id="ARBA00007707"/>
    </source>
</evidence>
<feature type="binding site" evidence="18">
    <location>
        <position position="367"/>
    </location>
    <ligand>
        <name>UDP-N-acetyl-alpha-D-glucosamine</name>
        <dbReference type="ChEBI" id="CHEBI:57705"/>
    </ligand>
</feature>
<evidence type="ECO:0000259" key="20">
    <source>
        <dbReference type="Pfam" id="PF25087"/>
    </source>
</evidence>
<keyword evidence="12 18" id="KW-0511">Multifunctional enzyme</keyword>
<feature type="binding site" evidence="18">
    <location>
        <position position="243"/>
    </location>
    <ligand>
        <name>UDP-N-acetyl-alpha-D-glucosamine</name>
        <dbReference type="ChEBI" id="CHEBI:57705"/>
    </ligand>
</feature>
<comment type="subunit">
    <text evidence="18">Homotrimer.</text>
</comment>
<evidence type="ECO:0000256" key="13">
    <source>
        <dbReference type="ARBA" id="ARBA00023315"/>
    </source>
</evidence>
<dbReference type="InterPro" id="IPR001451">
    <property type="entry name" value="Hexapep"/>
</dbReference>
<proteinExistence type="inferred from homology"/>
<keyword evidence="9 18" id="KW-0460">Magnesium</keyword>
<evidence type="ECO:0000313" key="22">
    <source>
        <dbReference type="Proteomes" id="UP000051242"/>
    </source>
</evidence>
<evidence type="ECO:0000313" key="21">
    <source>
        <dbReference type="EMBL" id="KRO82740.1"/>
    </source>
</evidence>
<dbReference type="InterPro" id="IPR029044">
    <property type="entry name" value="Nucleotide-diphossugar_trans"/>
</dbReference>
<dbReference type="PROSITE" id="PS00101">
    <property type="entry name" value="HEXAPEP_TRANSFERASES"/>
    <property type="match status" value="1"/>
</dbReference>
<feature type="binding site" evidence="18">
    <location>
        <position position="456"/>
    </location>
    <ligand>
        <name>acetyl-CoA</name>
        <dbReference type="ChEBI" id="CHEBI:57288"/>
    </ligand>
</feature>
<evidence type="ECO:0000256" key="5">
    <source>
        <dbReference type="ARBA" id="ARBA00022679"/>
    </source>
</evidence>
<keyword evidence="7 18" id="KW-0479">Metal-binding</keyword>
<evidence type="ECO:0000259" key="19">
    <source>
        <dbReference type="Pfam" id="PF12804"/>
    </source>
</evidence>
<comment type="function">
    <text evidence="17 18">Catalyzes the last two sequential reactions in the de novo biosynthetic pathway for UDP-N-acetylglucosamine (UDP-GlcNAc). The C-terminal domain catalyzes the transfer of acetyl group from acetyl coenzyme A to glucosamine-1-phosphate (GlcN-1-P) to produce N-acetylglucosamine-1-phosphate (GlcNAc-1-P), which is converted into UDP-GlcNAc by the transfer of uridine 5-monophosphate (from uridine 5-triphosphate), a reaction catalyzed by the N-terminal domain.</text>
</comment>
<dbReference type="CDD" id="cd03353">
    <property type="entry name" value="LbH_GlmU_C"/>
    <property type="match status" value="1"/>
</dbReference>
<keyword evidence="10 18" id="KW-0133">Cell shape</keyword>
<evidence type="ECO:0000256" key="17">
    <source>
        <dbReference type="ARBA" id="ARBA00049628"/>
    </source>
</evidence>
<protein>
    <recommendedName>
        <fullName evidence="18">Bifunctional protein GlmU</fullName>
    </recommendedName>
    <domain>
        <recommendedName>
            <fullName evidence="18">UDP-N-acetylglucosamine pyrophosphorylase</fullName>
            <ecNumber evidence="18">2.7.7.23</ecNumber>
        </recommendedName>
        <alternativeName>
            <fullName evidence="18">N-acetylglucosamine-1-phosphate uridyltransferase</fullName>
        </alternativeName>
    </domain>
    <domain>
        <recommendedName>
            <fullName evidence="18">Glucosamine-1-phosphate N-acetyltransferase</fullName>
            <ecNumber evidence="18">2.3.1.157</ecNumber>
        </recommendedName>
    </domain>
</protein>
<keyword evidence="11 18" id="KW-0573">Peptidoglycan synthesis</keyword>
<reference evidence="21 22" key="1">
    <citation type="submission" date="2015-10" db="EMBL/GenBank/DDBJ databases">
        <title>Metagenome-Assembled Genomes uncover a global brackish microbiome.</title>
        <authorList>
            <person name="Hugerth L.W."/>
            <person name="Larsson J."/>
            <person name="Alneberg J."/>
            <person name="Lindh M.V."/>
            <person name="Legrand C."/>
            <person name="Pinhassi J."/>
            <person name="Andersson A.F."/>
        </authorList>
    </citation>
    <scope>NUCLEOTIDE SEQUENCE [LARGE SCALE GENOMIC DNA]</scope>
    <source>
        <strain evidence="21">BACL22 MAG-120619-bin3</strain>
    </source>
</reference>
<comment type="catalytic activity">
    <reaction evidence="16 18">
        <text>N-acetyl-alpha-D-glucosamine 1-phosphate + UTP + H(+) = UDP-N-acetyl-alpha-D-glucosamine + diphosphate</text>
        <dbReference type="Rhea" id="RHEA:13509"/>
        <dbReference type="ChEBI" id="CHEBI:15378"/>
        <dbReference type="ChEBI" id="CHEBI:33019"/>
        <dbReference type="ChEBI" id="CHEBI:46398"/>
        <dbReference type="ChEBI" id="CHEBI:57705"/>
        <dbReference type="ChEBI" id="CHEBI:57776"/>
        <dbReference type="EC" id="2.7.7.23"/>
    </reaction>
</comment>
<evidence type="ECO:0000256" key="7">
    <source>
        <dbReference type="ARBA" id="ARBA00022723"/>
    </source>
</evidence>
<organism evidence="21 22">
    <name type="scientific">OM182 bacterium BACL3 MAG-120619-bin3</name>
    <dbReference type="NCBI Taxonomy" id="1655593"/>
    <lineage>
        <taxon>Bacteria</taxon>
        <taxon>Pseudomonadati</taxon>
        <taxon>Pseudomonadota</taxon>
        <taxon>Gammaproteobacteria</taxon>
        <taxon>OMG group</taxon>
        <taxon>OM182 clade</taxon>
    </lineage>
</organism>
<dbReference type="InterPro" id="IPR005882">
    <property type="entry name" value="Bifunctional_GlmU"/>
</dbReference>
<keyword evidence="4 18" id="KW-0963">Cytoplasm</keyword>
<feature type="region of interest" description="Linker" evidence="18">
    <location>
        <begin position="246"/>
        <end position="266"/>
    </location>
</feature>
<dbReference type="GO" id="GO:0019134">
    <property type="term" value="F:glucosamine-1-phosphate N-acetyltransferase activity"/>
    <property type="evidence" value="ECO:0007669"/>
    <property type="project" value="UniProtKB-UniRule"/>
</dbReference>
<feature type="binding site" evidence="18">
    <location>
        <position position="155"/>
    </location>
    <ligand>
        <name>UDP-N-acetyl-alpha-D-glucosamine</name>
        <dbReference type="ChEBI" id="CHEBI:57705"/>
    </ligand>
</feature>
<comment type="similarity">
    <text evidence="3 18">In the N-terminal section; belongs to the N-acetylglucosamine-1-phosphate uridyltransferase family.</text>
</comment>
<dbReference type="InterPro" id="IPR018357">
    <property type="entry name" value="Hexapep_transf_CS"/>
</dbReference>
<dbReference type="InterPro" id="IPR025877">
    <property type="entry name" value="MobA-like_NTP_Trfase"/>
</dbReference>
<evidence type="ECO:0000256" key="1">
    <source>
        <dbReference type="ARBA" id="ARBA00004496"/>
    </source>
</evidence>
<dbReference type="Gene3D" id="3.90.550.10">
    <property type="entry name" value="Spore Coat Polysaccharide Biosynthesis Protein SpsA, Chain A"/>
    <property type="match status" value="1"/>
</dbReference>
<feature type="binding site" evidence="18">
    <location>
        <position position="88"/>
    </location>
    <ligand>
        <name>UDP-N-acetyl-alpha-D-glucosamine</name>
        <dbReference type="ChEBI" id="CHEBI:57705"/>
    </ligand>
</feature>
<dbReference type="Pfam" id="PF25087">
    <property type="entry name" value="GMPPB_C"/>
    <property type="match status" value="1"/>
</dbReference>
<feature type="active site" description="Proton acceptor" evidence="18">
    <location>
        <position position="379"/>
    </location>
</feature>
<keyword evidence="13 18" id="KW-0012">Acyltransferase</keyword>
<feature type="binding site" evidence="18">
    <location>
        <begin position="8"/>
        <end position="11"/>
    </location>
    <ligand>
        <name>UDP-N-acetyl-alpha-D-glucosamine</name>
        <dbReference type="ChEBI" id="CHEBI:57705"/>
    </ligand>
</feature>
<dbReference type="GO" id="GO:0006048">
    <property type="term" value="P:UDP-N-acetylglucosamine biosynthetic process"/>
    <property type="evidence" value="ECO:0007669"/>
    <property type="project" value="UniProtKB-UniPathway"/>
</dbReference>
<feature type="binding site" evidence="18">
    <location>
        <position position="349"/>
    </location>
    <ligand>
        <name>UDP-N-acetyl-alpha-D-glucosamine</name>
        <dbReference type="ChEBI" id="CHEBI:57705"/>
    </ligand>
</feature>
<keyword evidence="6 18" id="KW-0548">Nucleotidyltransferase</keyword>
<dbReference type="EC" id="2.3.1.157" evidence="18"/>
<dbReference type="GO" id="GO:0016020">
    <property type="term" value="C:membrane"/>
    <property type="evidence" value="ECO:0007669"/>
    <property type="project" value="GOC"/>
</dbReference>
<feature type="region of interest" description="N-acetyltransferase" evidence="18">
    <location>
        <begin position="267"/>
        <end position="471"/>
    </location>
</feature>
<dbReference type="GO" id="GO:0000902">
    <property type="term" value="P:cell morphogenesis"/>
    <property type="evidence" value="ECO:0007669"/>
    <property type="project" value="UniProtKB-UniRule"/>
</dbReference>
<dbReference type="Pfam" id="PF12804">
    <property type="entry name" value="NTP_transf_3"/>
    <property type="match status" value="1"/>
</dbReference>
<feature type="binding site" evidence="18">
    <location>
        <begin position="118"/>
        <end position="120"/>
    </location>
    <ligand>
        <name>UDP-N-acetyl-alpha-D-glucosamine</name>
        <dbReference type="ChEBI" id="CHEBI:57705"/>
    </ligand>
</feature>
<dbReference type="AlphaFoldDB" id="A0A0R2T6S7"/>
<evidence type="ECO:0000256" key="15">
    <source>
        <dbReference type="ARBA" id="ARBA00048247"/>
    </source>
</evidence>
<dbReference type="InterPro" id="IPR050065">
    <property type="entry name" value="GlmU-like"/>
</dbReference>
<evidence type="ECO:0000256" key="10">
    <source>
        <dbReference type="ARBA" id="ARBA00022960"/>
    </source>
</evidence>
<feature type="binding site" evidence="18">
    <location>
        <position position="22"/>
    </location>
    <ligand>
        <name>UDP-N-acetyl-alpha-D-glucosamine</name>
        <dbReference type="ChEBI" id="CHEBI:57705"/>
    </ligand>
</feature>
<comment type="pathway">
    <text evidence="18">Bacterial outer membrane biogenesis; LPS lipid A biosynthesis.</text>
</comment>
<feature type="domain" description="Mannose-1-phosphate guanyltransferase C-terminal" evidence="20">
    <location>
        <begin position="285"/>
        <end position="364"/>
    </location>
</feature>
<evidence type="ECO:0000256" key="11">
    <source>
        <dbReference type="ARBA" id="ARBA00022984"/>
    </source>
</evidence>
<evidence type="ECO:0000256" key="9">
    <source>
        <dbReference type="ARBA" id="ARBA00022842"/>
    </source>
</evidence>
<comment type="similarity">
    <text evidence="2 18">In the C-terminal section; belongs to the transferase hexapeptide repeat family.</text>
</comment>
<name>A0A0R2T6S7_9GAMM</name>
<keyword evidence="8 18" id="KW-0677">Repeat</keyword>
<dbReference type="GO" id="GO:0005737">
    <property type="term" value="C:cytoplasm"/>
    <property type="evidence" value="ECO:0007669"/>
    <property type="project" value="UniProtKB-SubCell"/>
</dbReference>
<feature type="binding site" evidence="18">
    <location>
        <position position="393"/>
    </location>
    <ligand>
        <name>UDP-N-acetyl-alpha-D-glucosamine</name>
        <dbReference type="ChEBI" id="CHEBI:57705"/>
    </ligand>
</feature>
<feature type="region of interest" description="Pyrophosphorylase" evidence="18">
    <location>
        <begin position="1"/>
        <end position="245"/>
    </location>
</feature>
<feature type="binding site" evidence="18">
    <location>
        <position position="120"/>
    </location>
    <ligand>
        <name>Mg(2+)</name>
        <dbReference type="ChEBI" id="CHEBI:18420"/>
    </ligand>
</feature>
<evidence type="ECO:0000256" key="18">
    <source>
        <dbReference type="HAMAP-Rule" id="MF_01631"/>
    </source>
</evidence>
<dbReference type="PANTHER" id="PTHR43584">
    <property type="entry name" value="NUCLEOTIDYL TRANSFERASE"/>
    <property type="match status" value="1"/>
</dbReference>
<dbReference type="EC" id="2.7.7.23" evidence="18"/>
<feature type="binding site" evidence="18">
    <location>
        <begin position="402"/>
        <end position="403"/>
    </location>
    <ligand>
        <name>acetyl-CoA</name>
        <dbReference type="ChEBI" id="CHEBI:57288"/>
    </ligand>
</feature>
<feature type="binding site" evidence="18">
    <location>
        <position position="421"/>
    </location>
    <ligand>
        <name>acetyl-CoA</name>
        <dbReference type="ChEBI" id="CHEBI:57288"/>
    </ligand>
</feature>
<dbReference type="InterPro" id="IPR038009">
    <property type="entry name" value="GlmU_C_LbH"/>
</dbReference>
<dbReference type="GO" id="GO:0003977">
    <property type="term" value="F:UDP-N-acetylglucosamine diphosphorylase activity"/>
    <property type="evidence" value="ECO:0007669"/>
    <property type="project" value="UniProtKB-UniRule"/>
</dbReference>
<dbReference type="CDD" id="cd02540">
    <property type="entry name" value="GT2_GlmU_N_bac"/>
    <property type="match status" value="1"/>
</dbReference>
<dbReference type="GO" id="GO:0071555">
    <property type="term" value="P:cell wall organization"/>
    <property type="evidence" value="ECO:0007669"/>
    <property type="project" value="UniProtKB-KW"/>
</dbReference>
<sequence length="471" mass="50000">MRLDVVILAAGKGTRMNSNLPKVMHALAGKPMIEHVVDCASSLGTEHIHLVVGHGADLIKTHFIGDDSAAGYTSHEGIKGGDLNFVIQEEQLGTGHAVKQAIPSIPARSVEDRVLVLYGDVPLVSKDSLQELIEASAMSPLGVFTLFTQNPEGLGRIVRDESHQLKAIVEERDATEEQKSINEVNSGILVASAIELKDWLSRLSNDNAQGEYYLTDVVAMAVADGHLVESMTTGDEYEVQGVNDKLQLCMLERHFQMIQAQALLATGVTVMDPTRVDIRGDISYGRDLTIDVNVVIEGQVKFGNNVSIGANCIVKDATLGDDVTLLPGTIIDGAVIGNAASIGPYARLRPGTVLADSVKIGNFVETKKTVMGKGSKANHLAYVGDAVIGAGVNIGAGTIFCNYDGVNKHTTTVGDDVFIGSNSVLVAPVELETGVFVAAGSVVNLPVPSENLAVGRAKQRNIPGWKRPIKK</sequence>
<comment type="caution">
    <text evidence="21">The sequence shown here is derived from an EMBL/GenBank/DDBJ whole genome shotgun (WGS) entry which is preliminary data.</text>
</comment>
<keyword evidence="14 18" id="KW-0961">Cell wall biogenesis/degradation</keyword>
<feature type="binding site" evidence="18">
    <location>
        <position position="439"/>
    </location>
    <ligand>
        <name>acetyl-CoA</name>
        <dbReference type="ChEBI" id="CHEBI:57288"/>
    </ligand>
</feature>
<feature type="binding site" evidence="18">
    <location>
        <position position="382"/>
    </location>
    <ligand>
        <name>UDP-N-acetyl-alpha-D-glucosamine</name>
        <dbReference type="ChEBI" id="CHEBI:57705"/>
    </ligand>
</feature>
<comment type="pathway">
    <text evidence="18">Nucleotide-sugar biosynthesis; UDP-N-acetyl-alpha-D-glucosamine biosynthesis; N-acetyl-alpha-D-glucosamine 1-phosphate from alpha-D-glucosamine 6-phosphate (route II): step 2/2.</text>
</comment>
<evidence type="ECO:0000256" key="8">
    <source>
        <dbReference type="ARBA" id="ARBA00022737"/>
    </source>
</evidence>
<dbReference type="GO" id="GO:0009245">
    <property type="term" value="P:lipid A biosynthetic process"/>
    <property type="evidence" value="ECO:0007669"/>
    <property type="project" value="UniProtKB-UniRule"/>
</dbReference>
<dbReference type="HAMAP" id="MF_01631">
    <property type="entry name" value="GlmU"/>
    <property type="match status" value="1"/>
</dbReference>
<comment type="cofactor">
    <cofactor evidence="18">
        <name>Mg(2+)</name>
        <dbReference type="ChEBI" id="CHEBI:18420"/>
    </cofactor>
    <text evidence="18">Binds 1 Mg(2+) ion per subunit.</text>
</comment>
<dbReference type="NCBIfam" id="TIGR01173">
    <property type="entry name" value="glmU"/>
    <property type="match status" value="1"/>
</dbReference>
<dbReference type="Gene3D" id="2.160.10.10">
    <property type="entry name" value="Hexapeptide repeat proteins"/>
    <property type="match status" value="1"/>
</dbReference>
<dbReference type="GO" id="GO:0000287">
    <property type="term" value="F:magnesium ion binding"/>
    <property type="evidence" value="ECO:0007669"/>
    <property type="project" value="UniProtKB-UniRule"/>
</dbReference>
<dbReference type="UniPathway" id="UPA00113">
    <property type="reaction ID" value="UER00532"/>
</dbReference>
<dbReference type="Pfam" id="PF14602">
    <property type="entry name" value="Hexapep_2"/>
    <property type="match status" value="1"/>
</dbReference>
<feature type="binding site" evidence="18">
    <location>
        <position position="396"/>
    </location>
    <ligand>
        <name>acetyl-CoA</name>
        <dbReference type="ChEBI" id="CHEBI:57288"/>
    </ligand>
</feature>
<comment type="pathway">
    <text evidence="18">Nucleotide-sugar biosynthesis; UDP-N-acetyl-alpha-D-glucosamine biosynthesis; UDP-N-acetyl-alpha-D-glucosamine from N-acetyl-alpha-D-glucosamine 1-phosphate: step 1/1.</text>
</comment>
<feature type="binding site" evidence="18">
    <location>
        <begin position="93"/>
        <end position="94"/>
    </location>
    <ligand>
        <name>UDP-N-acetyl-alpha-D-glucosamine</name>
        <dbReference type="ChEBI" id="CHEBI:57705"/>
    </ligand>
</feature>
<dbReference type="InterPro" id="IPR056729">
    <property type="entry name" value="GMPPB_C"/>
</dbReference>
<feature type="binding site" evidence="18">
    <location>
        <position position="243"/>
    </location>
    <ligand>
        <name>Mg(2+)</name>
        <dbReference type="ChEBI" id="CHEBI:18420"/>
    </ligand>
</feature>
<gene>
    <name evidence="18 21" type="primary">glmU</name>
    <name evidence="21" type="ORF">ABR85_12395</name>
</gene>
<keyword evidence="5 18" id="KW-0808">Transferase</keyword>
<dbReference type="GO" id="GO:0009252">
    <property type="term" value="P:peptidoglycan biosynthetic process"/>
    <property type="evidence" value="ECO:0007669"/>
    <property type="project" value="UniProtKB-UniRule"/>
</dbReference>
<accession>A0A0R2T6S7</accession>
<dbReference type="EMBL" id="LICD01000031">
    <property type="protein sequence ID" value="KRO82740.1"/>
    <property type="molecule type" value="Genomic_DNA"/>
</dbReference>
<comment type="catalytic activity">
    <reaction evidence="15 18">
        <text>alpha-D-glucosamine 1-phosphate + acetyl-CoA = N-acetyl-alpha-D-glucosamine 1-phosphate + CoA + H(+)</text>
        <dbReference type="Rhea" id="RHEA:13725"/>
        <dbReference type="ChEBI" id="CHEBI:15378"/>
        <dbReference type="ChEBI" id="CHEBI:57287"/>
        <dbReference type="ChEBI" id="CHEBI:57288"/>
        <dbReference type="ChEBI" id="CHEBI:57776"/>
        <dbReference type="ChEBI" id="CHEBI:58516"/>
        <dbReference type="EC" id="2.3.1.157"/>
    </reaction>
</comment>
<evidence type="ECO:0000256" key="4">
    <source>
        <dbReference type="ARBA" id="ARBA00022490"/>
    </source>
</evidence>
<dbReference type="SUPFAM" id="SSF53448">
    <property type="entry name" value="Nucleotide-diphospho-sugar transferases"/>
    <property type="match status" value="1"/>
</dbReference>
<evidence type="ECO:0000256" key="6">
    <source>
        <dbReference type="ARBA" id="ARBA00022695"/>
    </source>
</evidence>